<dbReference type="Gene3D" id="1.20.120.520">
    <property type="entry name" value="nmb1532 protein domain like"/>
    <property type="match status" value="1"/>
</dbReference>
<dbReference type="PANTHER" id="PTHR38048">
    <property type="entry name" value="EXPRESSED PROTEIN"/>
    <property type="match status" value="1"/>
</dbReference>
<dbReference type="PANTHER" id="PTHR38048:SF2">
    <property type="entry name" value="HEMERYTHRIN-LIKE DOMAIN-CONTAINING PROTEIN"/>
    <property type="match status" value="1"/>
</dbReference>
<protein>
    <recommendedName>
        <fullName evidence="3">Hemerythrin-like domain-containing protein</fullName>
    </recommendedName>
</protein>
<evidence type="ECO:0000313" key="2">
    <source>
        <dbReference type="Proteomes" id="UP000701801"/>
    </source>
</evidence>
<organism evidence="1 2">
    <name type="scientific">Hymenoscyphus albidus</name>
    <dbReference type="NCBI Taxonomy" id="595503"/>
    <lineage>
        <taxon>Eukaryota</taxon>
        <taxon>Fungi</taxon>
        <taxon>Dikarya</taxon>
        <taxon>Ascomycota</taxon>
        <taxon>Pezizomycotina</taxon>
        <taxon>Leotiomycetes</taxon>
        <taxon>Helotiales</taxon>
        <taxon>Helotiaceae</taxon>
        <taxon>Hymenoscyphus</taxon>
    </lineage>
</organism>
<accession>A0A9N9Q4K0</accession>
<dbReference type="AlphaFoldDB" id="A0A9N9Q4K0"/>
<reference evidence="1" key="1">
    <citation type="submission" date="2021-07" db="EMBL/GenBank/DDBJ databases">
        <authorList>
            <person name="Durling M."/>
        </authorList>
    </citation>
    <scope>NUCLEOTIDE SEQUENCE</scope>
</reference>
<comment type="caution">
    <text evidence="1">The sequence shown here is derived from an EMBL/GenBank/DDBJ whole genome shotgun (WGS) entry which is preliminary data.</text>
</comment>
<dbReference type="Proteomes" id="UP000701801">
    <property type="component" value="Unassembled WGS sequence"/>
</dbReference>
<keyword evidence="2" id="KW-1185">Reference proteome</keyword>
<dbReference type="EMBL" id="CAJVRM010000315">
    <property type="protein sequence ID" value="CAG8979485.1"/>
    <property type="molecule type" value="Genomic_DNA"/>
</dbReference>
<sequence>MSPNHKTLPTYCSTPKPSTKTLVTTIHAHHESEENHLFPALVKYTKNPTLMAGNLSQHATFHTGLETLHTYSTTTPPTSYSSTILRSIIDSFATELFTHLNDEIATLLALQQYESEGLKGPWSENQKHANDTGTFDEMLPLALGCVDKGFEGGIHKFPPVPWFVPYVVNYWFARKHRGAWRFNPCDAWGNPRELAFRGEET</sequence>
<proteinExistence type="predicted"/>
<gene>
    <name evidence="1" type="ORF">HYALB_00012085</name>
</gene>
<dbReference type="InterPro" id="IPR053206">
    <property type="entry name" value="Dimeric_xanthone_biosynth"/>
</dbReference>
<evidence type="ECO:0008006" key="3">
    <source>
        <dbReference type="Google" id="ProtNLM"/>
    </source>
</evidence>
<evidence type="ECO:0000313" key="1">
    <source>
        <dbReference type="EMBL" id="CAG8979485.1"/>
    </source>
</evidence>
<dbReference type="OrthoDB" id="58416at2759"/>
<name>A0A9N9Q4K0_9HELO</name>